<accession>A0A0H3C3G4</accession>
<dbReference type="GO" id="GO:0006935">
    <property type="term" value="P:chemotaxis"/>
    <property type="evidence" value="ECO:0007669"/>
    <property type="project" value="InterPro"/>
</dbReference>
<dbReference type="HOGENOM" id="CLU_022705_0_0_12"/>
<keyword evidence="4" id="KW-1133">Transmembrane helix</keyword>
<feature type="transmembrane region" description="Helical" evidence="4">
    <location>
        <begin position="324"/>
        <end position="350"/>
    </location>
</feature>
<dbReference type="GO" id="GO:0007165">
    <property type="term" value="P:signal transduction"/>
    <property type="evidence" value="ECO:0007669"/>
    <property type="project" value="UniProtKB-KW"/>
</dbReference>
<dbReference type="PROSITE" id="PS50111">
    <property type="entry name" value="CHEMOTAXIS_TRANSDUC_2"/>
    <property type="match status" value="1"/>
</dbReference>
<dbReference type="SMART" id="SM00283">
    <property type="entry name" value="MA"/>
    <property type="match status" value="1"/>
</dbReference>
<dbReference type="RefSeq" id="WP_002658103.1">
    <property type="nucleotide sequence ID" value="NC_011728.1"/>
</dbReference>
<evidence type="ECO:0000313" key="6">
    <source>
        <dbReference type="EMBL" id="ACK74749.1"/>
    </source>
</evidence>
<dbReference type="KEGG" id="bbz:BbuZS7_0611"/>
<feature type="domain" description="Methyl-accepting transducer" evidence="5">
    <location>
        <begin position="440"/>
        <end position="598"/>
    </location>
</feature>
<dbReference type="Proteomes" id="UP000006901">
    <property type="component" value="Chromosome"/>
</dbReference>
<evidence type="ECO:0000313" key="7">
    <source>
        <dbReference type="Proteomes" id="UP000006901"/>
    </source>
</evidence>
<dbReference type="GO" id="GO:0004888">
    <property type="term" value="F:transmembrane signaling receptor activity"/>
    <property type="evidence" value="ECO:0007669"/>
    <property type="project" value="InterPro"/>
</dbReference>
<dbReference type="PANTHER" id="PTHR32089:SF112">
    <property type="entry name" value="LYSOZYME-LIKE PROTEIN-RELATED"/>
    <property type="match status" value="1"/>
</dbReference>
<dbReference type="EMBL" id="CP001205">
    <property type="protein sequence ID" value="ACK74749.1"/>
    <property type="molecule type" value="Genomic_DNA"/>
</dbReference>
<dbReference type="GO" id="GO:0016020">
    <property type="term" value="C:membrane"/>
    <property type="evidence" value="ECO:0007669"/>
    <property type="project" value="InterPro"/>
</dbReference>
<evidence type="ECO:0000256" key="4">
    <source>
        <dbReference type="SAM" id="Phobius"/>
    </source>
</evidence>
<dbReference type="AlphaFoldDB" id="A0A0H3C3G4"/>
<protein>
    <submittedName>
        <fullName evidence="6">Methyl-accepting chemotaxis protein</fullName>
    </submittedName>
</protein>
<sequence length="735" mass="84596">MTDENLIDVNLKNTKRFLYLVLFGFLFLNFLFIGYAYMNHKNEYLDRFKFDSKLFLNSVSAVIKAKYSESSRFLEELIRDSYRFGILVNSSKSFLLSSSLKLGDSLDENSDLFLRSREFNSIDKIFKTIPLAEDSLEGIFYIPIGKNVLISNSNFSSLGLKDVRLDPIYSVPVEKNSKYYSRYMQIDGKIYSIISFPVRDSVSTLGVIGILICFDESLDIIENQLYSSLKFGSKNYNFFMLDRNYMPIFLNLNNLQAKSFSTAYSENFLSKVIAYAKKDSSSSQYTFNYERDFYSLNFVKTDDFLTQGLILNVNSIPIMFKSNWVIFVAFLLLSFAIIFYLCNTFVFSLINDFNRIVDYQKSKSDPFSLESPLEVKYSSSIISYISSKLDNLSSKSNESFEKIKFYSEDLNEYLEQIETAISNTESIDSSILVYEQLRDTFSRFEKSIVDILKGFESIADPINDHNKYISEISSNFEESVSFFYSIDKNLEIFNKVATINSTDIENIKSKVFDLNIVFENVNKNFADLLSQTNSLQSVNKLLVSISAQTNMLAMNAAIEAAKAGDAGKSFAVVAEEIRKLAINSGKYSKTIKDELKTVDSIIAVINSEIDTIYKNFIDIQDNVDNNFSRHEKVDLTLAKHFKEIGEFKERYLSHDTKIRDAKNMYKEIFNNHYFISGKFNNFSQDLKEFKVSKMNLDAVSSLQEYSSLVKSSKDKILKTKELIQKINDEIKDILF</sequence>
<dbReference type="PRINTS" id="PR00260">
    <property type="entry name" value="CHEMTRNSDUCR"/>
</dbReference>
<name>A0A0H3C3G4_BORBZ</name>
<dbReference type="InterPro" id="IPR004089">
    <property type="entry name" value="MCPsignal_dom"/>
</dbReference>
<dbReference type="SUPFAM" id="SSF58104">
    <property type="entry name" value="Methyl-accepting chemotaxis protein (MCP) signaling domain"/>
    <property type="match status" value="1"/>
</dbReference>
<keyword evidence="1 3" id="KW-0807">Transducer</keyword>
<proteinExistence type="inferred from homology"/>
<feature type="transmembrane region" description="Helical" evidence="4">
    <location>
        <begin position="17"/>
        <end position="38"/>
    </location>
</feature>
<organism evidence="6 7">
    <name type="scientific">Borreliella burgdorferi (strain ZS7)</name>
    <name type="common">Borrelia burgdorferi</name>
    <dbReference type="NCBI Taxonomy" id="445985"/>
    <lineage>
        <taxon>Bacteria</taxon>
        <taxon>Pseudomonadati</taxon>
        <taxon>Spirochaetota</taxon>
        <taxon>Spirochaetia</taxon>
        <taxon>Spirochaetales</taxon>
        <taxon>Borreliaceae</taxon>
        <taxon>Borreliella</taxon>
    </lineage>
</organism>
<evidence type="ECO:0000256" key="2">
    <source>
        <dbReference type="ARBA" id="ARBA00029447"/>
    </source>
</evidence>
<evidence type="ECO:0000256" key="3">
    <source>
        <dbReference type="PROSITE-ProRule" id="PRU00284"/>
    </source>
</evidence>
<dbReference type="PANTHER" id="PTHR32089">
    <property type="entry name" value="METHYL-ACCEPTING CHEMOTAXIS PROTEIN MCPB"/>
    <property type="match status" value="1"/>
</dbReference>
<gene>
    <name evidence="6" type="ordered locus">BbuZS7_0611</name>
</gene>
<keyword evidence="4" id="KW-0472">Membrane</keyword>
<evidence type="ECO:0000259" key="5">
    <source>
        <dbReference type="PROSITE" id="PS50111"/>
    </source>
</evidence>
<reference evidence="6 7" key="1">
    <citation type="journal article" date="2011" name="J. Bacteriol.">
        <title>Whole-genome sequences of thirteen isolates of Borrelia burgdorferi.</title>
        <authorList>
            <person name="Schutzer S.E."/>
            <person name="Fraser-Liggett C.M."/>
            <person name="Casjens S.R."/>
            <person name="Qiu W.G."/>
            <person name="Dunn J.J."/>
            <person name="Mongodin E.F."/>
            <person name="Luft B.J."/>
        </authorList>
    </citation>
    <scope>NUCLEOTIDE SEQUENCE [LARGE SCALE GENOMIC DNA]</scope>
    <source>
        <strain evidence="6 7">ZS7</strain>
    </source>
</reference>
<dbReference type="Gene3D" id="1.10.287.950">
    <property type="entry name" value="Methyl-accepting chemotaxis protein"/>
    <property type="match status" value="1"/>
</dbReference>
<comment type="similarity">
    <text evidence="2">Belongs to the methyl-accepting chemotaxis (MCP) protein family.</text>
</comment>
<keyword evidence="4" id="KW-0812">Transmembrane</keyword>
<dbReference type="GeneID" id="56568030"/>
<dbReference type="InterPro" id="IPR004090">
    <property type="entry name" value="Chemotax_Me-accpt_rcpt"/>
</dbReference>
<evidence type="ECO:0000256" key="1">
    <source>
        <dbReference type="ARBA" id="ARBA00023224"/>
    </source>
</evidence>
<dbReference type="Pfam" id="PF00015">
    <property type="entry name" value="MCPsignal"/>
    <property type="match status" value="1"/>
</dbReference>